<comment type="caution">
    <text evidence="1">The sequence shown here is derived from an EMBL/GenBank/DDBJ whole genome shotgun (WGS) entry which is preliminary data.</text>
</comment>
<name>A0A8K0CWK6_IGNLU</name>
<dbReference type="AlphaFoldDB" id="A0A8K0CWK6"/>
<protein>
    <recommendedName>
        <fullName evidence="3">Tc1-like transposase DDE domain-containing protein</fullName>
    </recommendedName>
</protein>
<accession>A0A8K0CWK6</accession>
<evidence type="ECO:0000313" key="2">
    <source>
        <dbReference type="Proteomes" id="UP000801492"/>
    </source>
</evidence>
<evidence type="ECO:0008006" key="3">
    <source>
        <dbReference type="Google" id="ProtNLM"/>
    </source>
</evidence>
<dbReference type="InterPro" id="IPR036397">
    <property type="entry name" value="RNaseH_sf"/>
</dbReference>
<dbReference type="EMBL" id="VTPC01013908">
    <property type="protein sequence ID" value="KAF2892083.1"/>
    <property type="molecule type" value="Genomic_DNA"/>
</dbReference>
<sequence>LSPIETLWHNMKKQLRKNPARTVSKLKATLQNIWDNISPEKCARLVDTMPSKIKAVISNKGDVTQY</sequence>
<reference evidence="1" key="1">
    <citation type="submission" date="2019-08" db="EMBL/GenBank/DDBJ databases">
        <title>The genome of the North American firefly Photinus pyralis.</title>
        <authorList>
            <consortium name="Photinus pyralis genome working group"/>
            <person name="Fallon T.R."/>
            <person name="Sander Lower S.E."/>
            <person name="Weng J.-K."/>
        </authorList>
    </citation>
    <scope>NUCLEOTIDE SEQUENCE</scope>
    <source>
        <strain evidence="1">TRF0915ILg1</strain>
        <tissue evidence="1">Whole body</tissue>
    </source>
</reference>
<gene>
    <name evidence="1" type="ORF">ILUMI_14090</name>
</gene>
<dbReference type="OrthoDB" id="6748180at2759"/>
<dbReference type="Gene3D" id="3.30.420.10">
    <property type="entry name" value="Ribonuclease H-like superfamily/Ribonuclease H"/>
    <property type="match status" value="1"/>
</dbReference>
<evidence type="ECO:0000313" key="1">
    <source>
        <dbReference type="EMBL" id="KAF2892083.1"/>
    </source>
</evidence>
<organism evidence="1 2">
    <name type="scientific">Ignelater luminosus</name>
    <name type="common">Cucubano</name>
    <name type="synonym">Pyrophorus luminosus</name>
    <dbReference type="NCBI Taxonomy" id="2038154"/>
    <lineage>
        <taxon>Eukaryota</taxon>
        <taxon>Metazoa</taxon>
        <taxon>Ecdysozoa</taxon>
        <taxon>Arthropoda</taxon>
        <taxon>Hexapoda</taxon>
        <taxon>Insecta</taxon>
        <taxon>Pterygota</taxon>
        <taxon>Neoptera</taxon>
        <taxon>Endopterygota</taxon>
        <taxon>Coleoptera</taxon>
        <taxon>Polyphaga</taxon>
        <taxon>Elateriformia</taxon>
        <taxon>Elateroidea</taxon>
        <taxon>Elateridae</taxon>
        <taxon>Agrypninae</taxon>
        <taxon>Pyrophorini</taxon>
        <taxon>Ignelater</taxon>
    </lineage>
</organism>
<proteinExistence type="predicted"/>
<dbReference type="Proteomes" id="UP000801492">
    <property type="component" value="Unassembled WGS sequence"/>
</dbReference>
<keyword evidence="2" id="KW-1185">Reference proteome</keyword>
<feature type="non-terminal residue" evidence="1">
    <location>
        <position position="1"/>
    </location>
</feature>
<dbReference type="GO" id="GO:0003676">
    <property type="term" value="F:nucleic acid binding"/>
    <property type="evidence" value="ECO:0007669"/>
    <property type="project" value="InterPro"/>
</dbReference>